<feature type="transmembrane region" description="Helical" evidence="7">
    <location>
        <begin position="118"/>
        <end position="139"/>
    </location>
</feature>
<feature type="transmembrane region" description="Helical" evidence="7">
    <location>
        <begin position="145"/>
        <end position="163"/>
    </location>
</feature>
<feature type="transmembrane region" description="Helical" evidence="7">
    <location>
        <begin position="88"/>
        <end position="106"/>
    </location>
</feature>
<dbReference type="EMBL" id="FPKS01000008">
    <property type="protein sequence ID" value="SFZ75321.1"/>
    <property type="molecule type" value="Genomic_DNA"/>
</dbReference>
<gene>
    <name evidence="8" type="ORF">RR45_GL002130</name>
    <name evidence="9" type="ORF">SAMN02746068_01532</name>
</gene>
<dbReference type="OrthoDB" id="1653617at2"/>
<evidence type="ECO:0000256" key="4">
    <source>
        <dbReference type="ARBA" id="ARBA00022989"/>
    </source>
</evidence>
<feature type="transmembrane region" description="Helical" evidence="7">
    <location>
        <begin position="12"/>
        <end position="31"/>
    </location>
</feature>
<dbReference type="RefSeq" id="WP_031365498.1">
    <property type="nucleotide sequence ID" value="NZ_FPKS01000008.1"/>
</dbReference>
<dbReference type="InterPro" id="IPR010343">
    <property type="entry name" value="ArAE_1"/>
</dbReference>
<evidence type="ECO:0000313" key="10">
    <source>
        <dbReference type="Proteomes" id="UP000185655"/>
    </source>
</evidence>
<comment type="subcellular location">
    <subcellularLocation>
        <location evidence="1">Cell membrane</location>
        <topology evidence="1">Multi-pass membrane protein</topology>
    </subcellularLocation>
</comment>
<feature type="region of interest" description="Disordered" evidence="6">
    <location>
        <begin position="178"/>
        <end position="197"/>
    </location>
</feature>
<evidence type="ECO:0000313" key="9">
    <source>
        <dbReference type="EMBL" id="SFZ75321.1"/>
    </source>
</evidence>
<keyword evidence="11" id="KW-1185">Reference proteome</keyword>
<evidence type="ECO:0000256" key="3">
    <source>
        <dbReference type="ARBA" id="ARBA00022692"/>
    </source>
</evidence>
<reference evidence="8 11" key="1">
    <citation type="submission" date="2014-12" db="EMBL/GenBank/DDBJ databases">
        <title>Draft genome sequences of 10 type strains of Lactococcus.</title>
        <authorList>
            <person name="Sun Z."/>
            <person name="Zhong Z."/>
            <person name="Liu W."/>
            <person name="Zhang W."/>
            <person name="Zhang H."/>
        </authorList>
    </citation>
    <scope>NUCLEOTIDE SEQUENCE [LARGE SCALE GENOMIC DNA]</scope>
    <source>
        <strain evidence="8 11">DSM 22330</strain>
    </source>
</reference>
<dbReference type="Proteomes" id="UP000218979">
    <property type="component" value="Unassembled WGS sequence"/>
</dbReference>
<dbReference type="Proteomes" id="UP000185655">
    <property type="component" value="Unassembled WGS sequence"/>
</dbReference>
<feature type="transmembrane region" description="Helical" evidence="7">
    <location>
        <begin position="65"/>
        <end position="82"/>
    </location>
</feature>
<feature type="compositionally biased region" description="Polar residues" evidence="6">
    <location>
        <begin position="179"/>
        <end position="188"/>
    </location>
</feature>
<protein>
    <submittedName>
        <fullName evidence="9">Aromatic acid exporter family member 1</fullName>
    </submittedName>
    <submittedName>
        <fullName evidence="8">Membrane protein</fullName>
    </submittedName>
</protein>
<dbReference type="GO" id="GO:0005886">
    <property type="term" value="C:plasma membrane"/>
    <property type="evidence" value="ECO:0007669"/>
    <property type="project" value="UniProtKB-SubCell"/>
</dbReference>
<evidence type="ECO:0000256" key="7">
    <source>
        <dbReference type="SAM" id="Phobius"/>
    </source>
</evidence>
<evidence type="ECO:0000256" key="2">
    <source>
        <dbReference type="ARBA" id="ARBA00022475"/>
    </source>
</evidence>
<evidence type="ECO:0000313" key="11">
    <source>
        <dbReference type="Proteomes" id="UP000218979"/>
    </source>
</evidence>
<keyword evidence="4 7" id="KW-1133">Transmembrane helix</keyword>
<evidence type="ECO:0000256" key="6">
    <source>
        <dbReference type="SAM" id="MobiDB-lite"/>
    </source>
</evidence>
<proteinExistence type="predicted"/>
<dbReference type="AlphaFoldDB" id="A0A1K2HFK2"/>
<keyword evidence="2" id="KW-1003">Cell membrane</keyword>
<evidence type="ECO:0000256" key="5">
    <source>
        <dbReference type="ARBA" id="ARBA00023136"/>
    </source>
</evidence>
<dbReference type="Pfam" id="PF06081">
    <property type="entry name" value="ArAE_1"/>
    <property type="match status" value="1"/>
</dbReference>
<dbReference type="EMBL" id="JXJT01000009">
    <property type="protein sequence ID" value="PCS03361.1"/>
    <property type="molecule type" value="Genomic_DNA"/>
</dbReference>
<evidence type="ECO:0000256" key="1">
    <source>
        <dbReference type="ARBA" id="ARBA00004651"/>
    </source>
</evidence>
<sequence length="197" mass="21471">MSFQFGRFRLGLRTIKTAIAILIILVFTHLFHRGQSAAMVAGISAIIAVRDSYSATVKASKARFIGATLGGSLAIVYYFFYLLSHQNFVVQIILIPLFVLVNIVIMDGFNLHPGLVGANATLLIIALTIPENAYVGYAISRVLDTFFGVVVATLVNSAFIHDAPKVTIKKISRGKVKKSQQVNGQDKTATVKKEKTK</sequence>
<organism evidence="9 10">
    <name type="scientific">Pseudolactococcus chungangensis CAU 28 = DSM 22330</name>
    <dbReference type="NCBI Taxonomy" id="1122154"/>
    <lineage>
        <taxon>Bacteria</taxon>
        <taxon>Bacillati</taxon>
        <taxon>Bacillota</taxon>
        <taxon>Bacilli</taxon>
        <taxon>Lactobacillales</taxon>
        <taxon>Streptococcaceae</taxon>
        <taxon>Pseudolactococcus</taxon>
    </lineage>
</organism>
<accession>A0A1K2HFK2</accession>
<evidence type="ECO:0000313" key="8">
    <source>
        <dbReference type="EMBL" id="PCS03361.1"/>
    </source>
</evidence>
<keyword evidence="3 7" id="KW-0812">Transmembrane</keyword>
<reference evidence="9 10" key="2">
    <citation type="submission" date="2016-11" db="EMBL/GenBank/DDBJ databases">
        <authorList>
            <person name="Jaros S."/>
            <person name="Januszkiewicz K."/>
            <person name="Wedrychowicz H."/>
        </authorList>
    </citation>
    <scope>NUCLEOTIDE SEQUENCE [LARGE SCALE GENOMIC DNA]</scope>
    <source>
        <strain evidence="9 10">DSM 22330</strain>
    </source>
</reference>
<name>A0A1K2HFK2_9LACT</name>
<keyword evidence="5 7" id="KW-0472">Membrane</keyword>
<dbReference type="STRING" id="1122154.SAMN02746068_01532"/>